<keyword evidence="1" id="KW-0812">Transmembrane</keyword>
<proteinExistence type="predicted"/>
<dbReference type="RefSeq" id="WP_096005530.1">
    <property type="nucleotide sequence ID" value="NZ_NTMR01000019.1"/>
</dbReference>
<feature type="transmembrane region" description="Helical" evidence="1">
    <location>
        <begin position="87"/>
        <end position="104"/>
    </location>
</feature>
<keyword evidence="3" id="KW-1185">Reference proteome</keyword>
<accession>A0A2A3MF40</accession>
<gene>
    <name evidence="2" type="ORF">CNQ84_14360</name>
</gene>
<feature type="transmembrane region" description="Helical" evidence="1">
    <location>
        <begin position="57"/>
        <end position="75"/>
    </location>
</feature>
<keyword evidence="1" id="KW-0472">Membrane</keyword>
<feature type="transmembrane region" description="Helical" evidence="1">
    <location>
        <begin position="364"/>
        <end position="386"/>
    </location>
</feature>
<name>A0A2A3MF40_9PSED</name>
<feature type="transmembrane region" description="Helical" evidence="1">
    <location>
        <begin position="247"/>
        <end position="264"/>
    </location>
</feature>
<dbReference type="InterPro" id="IPR010266">
    <property type="entry name" value="NnrS"/>
</dbReference>
<reference evidence="2 3" key="1">
    <citation type="submission" date="2017-09" db="EMBL/GenBank/DDBJ databases">
        <title>Pseudomonas abyssi sp. nov. isolated from Abyssopelagic Water.</title>
        <authorList>
            <person name="Wei Y."/>
        </authorList>
    </citation>
    <scope>NUCLEOTIDE SEQUENCE [LARGE SCALE GENOMIC DNA]</scope>
    <source>
        <strain evidence="2 3">MT5</strain>
    </source>
</reference>
<feature type="transmembrane region" description="Helical" evidence="1">
    <location>
        <begin position="309"/>
        <end position="327"/>
    </location>
</feature>
<dbReference type="Proteomes" id="UP000242313">
    <property type="component" value="Unassembled WGS sequence"/>
</dbReference>
<dbReference type="AlphaFoldDB" id="A0A2A3MF40"/>
<evidence type="ECO:0000313" key="3">
    <source>
        <dbReference type="Proteomes" id="UP000242313"/>
    </source>
</evidence>
<dbReference type="EMBL" id="NTMR01000019">
    <property type="protein sequence ID" value="PBK03446.1"/>
    <property type="molecule type" value="Genomic_DNA"/>
</dbReference>
<sequence length="415" mass="44709">MSWQARLEALLQCGYRPFFLLSAASACCLMLFWLTLLNGWINWQPPGGMVLWHVHELLFGFAGAAIAGFLLTAVPEFTETANLPRTVLVRLALLWLLARVLYLLSPFWPASLALLPVALVNLLFWLLLLWHLLPRLWQHAGRMHLSFAWVVASLALLQLASLLANSLGGDPMAWLRAASGVLMMLIVIATRRISVNLVNGLIEEGRPGAPPPINSYLPRPPRSYLALFCIGLCSAVELWLGHNSITGWTALAAAAAMLNVLNDWHIGRALFTRWALLLYAGYWLIALGYAAMGASWLGAPLTTSAGRHLLTSGAAALSILAVMAVVGRIHAGLWLDRRPWLPLCALGLIIAAVLRALAGVPGLPIRALFSAAGLVWAGCFVAYLVAARGGLIAPRADGKTGCAAPLEHNAREGGC</sequence>
<feature type="transmembrane region" description="Helical" evidence="1">
    <location>
        <begin position="276"/>
        <end position="297"/>
    </location>
</feature>
<organism evidence="2 3">
    <name type="scientific">Pseudomonas abyssi</name>
    <dbReference type="NCBI Taxonomy" id="170540"/>
    <lineage>
        <taxon>Bacteria</taxon>
        <taxon>Pseudomonadati</taxon>
        <taxon>Pseudomonadota</taxon>
        <taxon>Gammaproteobacteria</taxon>
        <taxon>Pseudomonadales</taxon>
        <taxon>Pseudomonadaceae</taxon>
        <taxon>Pseudomonas</taxon>
    </lineage>
</organism>
<comment type="caution">
    <text evidence="2">The sequence shown here is derived from an EMBL/GenBank/DDBJ whole genome shotgun (WGS) entry which is preliminary data.</text>
</comment>
<feature type="transmembrane region" description="Helical" evidence="1">
    <location>
        <begin position="145"/>
        <end position="167"/>
    </location>
</feature>
<feature type="transmembrane region" description="Helical" evidence="1">
    <location>
        <begin position="18"/>
        <end position="37"/>
    </location>
</feature>
<evidence type="ECO:0000313" key="2">
    <source>
        <dbReference type="EMBL" id="PBK03446.1"/>
    </source>
</evidence>
<feature type="transmembrane region" description="Helical" evidence="1">
    <location>
        <begin position="224"/>
        <end position="241"/>
    </location>
</feature>
<dbReference type="Pfam" id="PF05940">
    <property type="entry name" value="NnrS"/>
    <property type="match status" value="1"/>
</dbReference>
<keyword evidence="1" id="KW-1133">Transmembrane helix</keyword>
<feature type="transmembrane region" description="Helical" evidence="1">
    <location>
        <begin position="110"/>
        <end position="133"/>
    </location>
</feature>
<feature type="transmembrane region" description="Helical" evidence="1">
    <location>
        <begin position="173"/>
        <end position="190"/>
    </location>
</feature>
<feature type="transmembrane region" description="Helical" evidence="1">
    <location>
        <begin position="339"/>
        <end position="358"/>
    </location>
</feature>
<dbReference type="PROSITE" id="PS51257">
    <property type="entry name" value="PROKAR_LIPOPROTEIN"/>
    <property type="match status" value="1"/>
</dbReference>
<evidence type="ECO:0000256" key="1">
    <source>
        <dbReference type="SAM" id="Phobius"/>
    </source>
</evidence>
<protein>
    <submittedName>
        <fullName evidence="2">NnrS family protein</fullName>
    </submittedName>
</protein>